<dbReference type="GO" id="GO:0000976">
    <property type="term" value="F:transcription cis-regulatory region binding"/>
    <property type="evidence" value="ECO:0007669"/>
    <property type="project" value="TreeGrafter"/>
</dbReference>
<evidence type="ECO:0000256" key="3">
    <source>
        <dbReference type="SAM" id="MobiDB-lite"/>
    </source>
</evidence>
<dbReference type="OrthoDB" id="1679733at2"/>
<accession>A0A398CBU6</accession>
<feature type="region of interest" description="Disordered" evidence="3">
    <location>
        <begin position="1"/>
        <end position="21"/>
    </location>
</feature>
<dbReference type="AlphaFoldDB" id="A0A398CBU6"/>
<evidence type="ECO:0000256" key="1">
    <source>
        <dbReference type="ARBA" id="ARBA00023125"/>
    </source>
</evidence>
<name>A0A398CBU6_9BACL</name>
<dbReference type="RefSeq" id="WP_119152704.1">
    <property type="nucleotide sequence ID" value="NZ_JBHSOV010000008.1"/>
</dbReference>
<dbReference type="SUPFAM" id="SSF46689">
    <property type="entry name" value="Homeodomain-like"/>
    <property type="match status" value="1"/>
</dbReference>
<dbReference type="SUPFAM" id="SSF48498">
    <property type="entry name" value="Tetracyclin repressor-like, C-terminal domain"/>
    <property type="match status" value="1"/>
</dbReference>
<comment type="caution">
    <text evidence="5">The sequence shown here is derived from an EMBL/GenBank/DDBJ whole genome shotgun (WGS) entry which is preliminary data.</text>
</comment>
<proteinExistence type="predicted"/>
<dbReference type="PANTHER" id="PTHR30055">
    <property type="entry name" value="HTH-TYPE TRANSCRIPTIONAL REGULATOR RUTR"/>
    <property type="match status" value="1"/>
</dbReference>
<dbReference type="Gene3D" id="1.10.357.10">
    <property type="entry name" value="Tetracycline Repressor, domain 2"/>
    <property type="match status" value="1"/>
</dbReference>
<evidence type="ECO:0000259" key="4">
    <source>
        <dbReference type="PROSITE" id="PS50977"/>
    </source>
</evidence>
<dbReference type="PROSITE" id="PS50977">
    <property type="entry name" value="HTH_TETR_2"/>
    <property type="match status" value="1"/>
</dbReference>
<keyword evidence="6" id="KW-1185">Reference proteome</keyword>
<dbReference type="Proteomes" id="UP000266340">
    <property type="component" value="Unassembled WGS sequence"/>
</dbReference>
<protein>
    <submittedName>
        <fullName evidence="5">TetR/AcrR family transcriptional regulator</fullName>
    </submittedName>
</protein>
<feature type="domain" description="HTH tetR-type" evidence="4">
    <location>
        <begin position="23"/>
        <end position="83"/>
    </location>
</feature>
<keyword evidence="1 2" id="KW-0238">DNA-binding</keyword>
<evidence type="ECO:0000313" key="6">
    <source>
        <dbReference type="Proteomes" id="UP000266340"/>
    </source>
</evidence>
<evidence type="ECO:0000256" key="2">
    <source>
        <dbReference type="PROSITE-ProRule" id="PRU00335"/>
    </source>
</evidence>
<sequence length="216" mass="24155">MTESDLTSNFPQQSGLPGEKRTDELGMRILKAAQTMFVRDGVDAVSMHKVAKTVGIGQGTLYRRYPNKGSLCMSLMQTKFDCFAEAINEYLRDAANATVFERLSRVVSSLIRFSENDLDWLKAILQSGTLKDAKANIFESPPFLFIRDTVQRLLEEAAAKRELVPLDPAFASVLITSSMTPELMFYLFDSGYTPERIAERYVETFLAPLFAGAGRI</sequence>
<dbReference type="InterPro" id="IPR009057">
    <property type="entry name" value="Homeodomain-like_sf"/>
</dbReference>
<dbReference type="Pfam" id="PF00440">
    <property type="entry name" value="TetR_N"/>
    <property type="match status" value="1"/>
</dbReference>
<dbReference type="InterPro" id="IPR001647">
    <property type="entry name" value="HTH_TetR"/>
</dbReference>
<dbReference type="InterPro" id="IPR050109">
    <property type="entry name" value="HTH-type_TetR-like_transc_reg"/>
</dbReference>
<gene>
    <name evidence="5" type="ORF">D3H35_29910</name>
</gene>
<evidence type="ECO:0000313" key="5">
    <source>
        <dbReference type="EMBL" id="RIE00250.1"/>
    </source>
</evidence>
<organism evidence="5 6">
    <name type="scientific">Cohnella faecalis</name>
    <dbReference type="NCBI Taxonomy" id="2315694"/>
    <lineage>
        <taxon>Bacteria</taxon>
        <taxon>Bacillati</taxon>
        <taxon>Bacillota</taxon>
        <taxon>Bacilli</taxon>
        <taxon>Bacillales</taxon>
        <taxon>Paenibacillaceae</taxon>
        <taxon>Cohnella</taxon>
    </lineage>
</organism>
<dbReference type="PRINTS" id="PR00455">
    <property type="entry name" value="HTHTETR"/>
</dbReference>
<dbReference type="Gene3D" id="1.10.10.60">
    <property type="entry name" value="Homeodomain-like"/>
    <property type="match status" value="1"/>
</dbReference>
<feature type="compositionally biased region" description="Polar residues" evidence="3">
    <location>
        <begin position="1"/>
        <end position="15"/>
    </location>
</feature>
<feature type="DNA-binding region" description="H-T-H motif" evidence="2">
    <location>
        <begin position="46"/>
        <end position="65"/>
    </location>
</feature>
<dbReference type="GO" id="GO:0003700">
    <property type="term" value="F:DNA-binding transcription factor activity"/>
    <property type="evidence" value="ECO:0007669"/>
    <property type="project" value="TreeGrafter"/>
</dbReference>
<dbReference type="EMBL" id="QXJM01000063">
    <property type="protein sequence ID" value="RIE00250.1"/>
    <property type="molecule type" value="Genomic_DNA"/>
</dbReference>
<dbReference type="PANTHER" id="PTHR30055:SF209">
    <property type="entry name" value="POSSIBLE TRANSCRIPTIONAL REGULATORY PROTEIN (PROBABLY TETR-FAMILY)"/>
    <property type="match status" value="1"/>
</dbReference>
<reference evidence="5 6" key="1">
    <citation type="submission" date="2018-09" db="EMBL/GenBank/DDBJ databases">
        <title>Cohnella cavernae sp. nov., isolated from a karst cave.</title>
        <authorList>
            <person name="Zhu H."/>
        </authorList>
    </citation>
    <scope>NUCLEOTIDE SEQUENCE [LARGE SCALE GENOMIC DNA]</scope>
    <source>
        <strain evidence="5 6">K2E09-144</strain>
    </source>
</reference>
<dbReference type="InterPro" id="IPR036271">
    <property type="entry name" value="Tet_transcr_reg_TetR-rel_C_sf"/>
</dbReference>